<evidence type="ECO:0000313" key="2">
    <source>
        <dbReference type="Proteomes" id="UP000572635"/>
    </source>
</evidence>
<comment type="caution">
    <text evidence="1">The sequence shown here is derived from an EMBL/GenBank/DDBJ whole genome shotgun (WGS) entry which is preliminary data.</text>
</comment>
<dbReference type="EMBL" id="JACHDB010000001">
    <property type="protein sequence ID" value="MBB5431381.1"/>
    <property type="molecule type" value="Genomic_DNA"/>
</dbReference>
<keyword evidence="2" id="KW-1185">Reference proteome</keyword>
<protein>
    <submittedName>
        <fullName evidence="1">Uncharacterized protein</fullName>
    </submittedName>
</protein>
<dbReference type="AlphaFoldDB" id="A0A7W8VCF5"/>
<evidence type="ECO:0000313" key="1">
    <source>
        <dbReference type="EMBL" id="MBB5431381.1"/>
    </source>
</evidence>
<dbReference type="Proteomes" id="UP000572635">
    <property type="component" value="Unassembled WGS sequence"/>
</dbReference>
<name>A0A7W8VCF5_9ACTN</name>
<reference evidence="1 2" key="1">
    <citation type="submission" date="2020-08" db="EMBL/GenBank/DDBJ databases">
        <title>Sequencing the genomes of 1000 actinobacteria strains.</title>
        <authorList>
            <person name="Klenk H.-P."/>
        </authorList>
    </citation>
    <scope>NUCLEOTIDE SEQUENCE [LARGE SCALE GENOMIC DNA]</scope>
    <source>
        <strain evidence="1 2">DSM 44551</strain>
    </source>
</reference>
<sequence>MTTTGRLADHLLAASVPVTCLKCQRALEEIL</sequence>
<gene>
    <name evidence="1" type="ORF">HDA36_001465</name>
</gene>
<accession>A0A7W8VCF5</accession>
<proteinExistence type="predicted"/>
<organism evidence="1 2">
    <name type="scientific">Nocardiopsis composta</name>
    <dbReference type="NCBI Taxonomy" id="157465"/>
    <lineage>
        <taxon>Bacteria</taxon>
        <taxon>Bacillati</taxon>
        <taxon>Actinomycetota</taxon>
        <taxon>Actinomycetes</taxon>
        <taxon>Streptosporangiales</taxon>
        <taxon>Nocardiopsidaceae</taxon>
        <taxon>Nocardiopsis</taxon>
    </lineage>
</organism>